<dbReference type="InterPro" id="IPR001667">
    <property type="entry name" value="DDH_dom"/>
</dbReference>
<reference evidence="3" key="2">
    <citation type="journal article" date="2021" name="PeerJ">
        <title>Extensive microbial diversity within the chicken gut microbiome revealed by metagenomics and culture.</title>
        <authorList>
            <person name="Gilroy R."/>
            <person name="Ravi A."/>
            <person name="Getino M."/>
            <person name="Pursley I."/>
            <person name="Horton D.L."/>
            <person name="Alikhan N.F."/>
            <person name="Baker D."/>
            <person name="Gharbi K."/>
            <person name="Hall N."/>
            <person name="Watson M."/>
            <person name="Adriaenssens E.M."/>
            <person name="Foster-Nyarko E."/>
            <person name="Jarju S."/>
            <person name="Secka A."/>
            <person name="Antonio M."/>
            <person name="Oren A."/>
            <person name="Chaudhuri R.R."/>
            <person name="La Ragione R."/>
            <person name="Hildebrand F."/>
            <person name="Pallen M.J."/>
        </authorList>
    </citation>
    <scope>NUCLEOTIDE SEQUENCE</scope>
    <source>
        <strain evidence="3">CHK195-12923</strain>
    </source>
</reference>
<accession>A0A9D1SJH6</accession>
<dbReference type="Gene3D" id="3.10.310.30">
    <property type="match status" value="1"/>
</dbReference>
<dbReference type="AlphaFoldDB" id="A0A9D1SJH6"/>
<evidence type="ECO:0000313" key="3">
    <source>
        <dbReference type="EMBL" id="HIU61943.1"/>
    </source>
</evidence>
<dbReference type="InterPro" id="IPR038763">
    <property type="entry name" value="DHH_sf"/>
</dbReference>
<comment type="caution">
    <text evidence="3">The sequence shown here is derived from an EMBL/GenBank/DDBJ whole genome shotgun (WGS) entry which is preliminary data.</text>
</comment>
<dbReference type="PANTHER" id="PTHR47618:SF1">
    <property type="entry name" value="BIFUNCTIONAL OLIGORIBONUCLEASE AND PAP PHOSPHATASE NRNA"/>
    <property type="match status" value="1"/>
</dbReference>
<dbReference type="EMBL" id="DVNE01000045">
    <property type="protein sequence ID" value="HIU61943.1"/>
    <property type="molecule type" value="Genomic_DNA"/>
</dbReference>
<dbReference type="InterPro" id="IPR051319">
    <property type="entry name" value="Oligoribo/pAp-PDE_c-di-AMP_PDE"/>
</dbReference>
<sequence length="320" mass="34626">MNTENALAAVAAQIKKAQRAAIFCHSRPDGDSLGSGLGLQLAMLAAGKDVCFVCEDVPPEKFFFLPQMKGVSTELPEGDFDLFIAVDCADVSRMGKFGYNFSKFRGETVNIDHHISNTAYAKNNLVSVCSATCEVMPAVIEAAGLEISPESANALMLGLVTDSGSFTHSDVTQHTFEVAARLRSLGADVTKINYEMFSRQRKERALLFSKVLSTMRFALEDKLAFITVTDEAIKETGAVRNMTEGFVDYLLTIDGVEVAVALMEMKKGQYKASLRSKGADVNAVASGFGGGGHVLASGCMLFGEYEEVIERLTYAVYQQL</sequence>
<dbReference type="SUPFAM" id="SSF64182">
    <property type="entry name" value="DHH phosphoesterases"/>
    <property type="match status" value="1"/>
</dbReference>
<feature type="domain" description="DHHA1" evidence="2">
    <location>
        <begin position="237"/>
        <end position="313"/>
    </location>
</feature>
<dbReference type="Pfam" id="PF01368">
    <property type="entry name" value="DHH"/>
    <property type="match status" value="1"/>
</dbReference>
<organism evidence="3 4">
    <name type="scientific">Candidatus Coproplasma excrementigallinarum</name>
    <dbReference type="NCBI Taxonomy" id="2840747"/>
    <lineage>
        <taxon>Bacteria</taxon>
        <taxon>Bacillati</taxon>
        <taxon>Bacillota</taxon>
        <taxon>Clostridia</taxon>
        <taxon>Eubacteriales</taxon>
        <taxon>Candidatus Coproplasma</taxon>
    </lineage>
</organism>
<dbReference type="GO" id="GO:0003676">
    <property type="term" value="F:nucleic acid binding"/>
    <property type="evidence" value="ECO:0007669"/>
    <property type="project" value="InterPro"/>
</dbReference>
<dbReference type="PANTHER" id="PTHR47618">
    <property type="entry name" value="BIFUNCTIONAL OLIGORIBONUCLEASE AND PAP PHOSPHATASE NRNA"/>
    <property type="match status" value="1"/>
</dbReference>
<dbReference type="Proteomes" id="UP000824110">
    <property type="component" value="Unassembled WGS sequence"/>
</dbReference>
<evidence type="ECO:0000313" key="4">
    <source>
        <dbReference type="Proteomes" id="UP000824110"/>
    </source>
</evidence>
<name>A0A9D1SJH6_9FIRM</name>
<dbReference type="Pfam" id="PF02272">
    <property type="entry name" value="DHHA1"/>
    <property type="match status" value="1"/>
</dbReference>
<dbReference type="InterPro" id="IPR003156">
    <property type="entry name" value="DHHA1_dom"/>
</dbReference>
<evidence type="ECO:0000259" key="1">
    <source>
        <dbReference type="Pfam" id="PF01368"/>
    </source>
</evidence>
<evidence type="ECO:0000259" key="2">
    <source>
        <dbReference type="Pfam" id="PF02272"/>
    </source>
</evidence>
<feature type="domain" description="DDH" evidence="1">
    <location>
        <begin position="21"/>
        <end position="158"/>
    </location>
</feature>
<proteinExistence type="predicted"/>
<protein>
    <submittedName>
        <fullName evidence="3">Bifunctional oligoribonuclease/PAP phosphatase NrnA</fullName>
    </submittedName>
</protein>
<gene>
    <name evidence="3" type="ORF">IAB69_04775</name>
</gene>
<reference evidence="3" key="1">
    <citation type="submission" date="2020-10" db="EMBL/GenBank/DDBJ databases">
        <authorList>
            <person name="Gilroy R."/>
        </authorList>
    </citation>
    <scope>NUCLEOTIDE SEQUENCE</scope>
    <source>
        <strain evidence="3">CHK195-12923</strain>
    </source>
</reference>
<dbReference type="Gene3D" id="3.90.1640.10">
    <property type="entry name" value="inorganic pyrophosphatase (n-terminal core)"/>
    <property type="match status" value="1"/>
</dbReference>